<dbReference type="PROSITE" id="PS51704">
    <property type="entry name" value="GP_PDE"/>
    <property type="match status" value="1"/>
</dbReference>
<dbReference type="SUPFAM" id="SSF51695">
    <property type="entry name" value="PLC-like phosphodiesterases"/>
    <property type="match status" value="1"/>
</dbReference>
<dbReference type="GO" id="GO:0006629">
    <property type="term" value="P:lipid metabolic process"/>
    <property type="evidence" value="ECO:0007669"/>
    <property type="project" value="InterPro"/>
</dbReference>
<evidence type="ECO:0000256" key="1">
    <source>
        <dbReference type="SAM" id="Phobius"/>
    </source>
</evidence>
<dbReference type="AlphaFoldDB" id="E6J2M1"/>
<name>E6J2M1_STRAP</name>
<feature type="domain" description="GP-PDE" evidence="2">
    <location>
        <begin position="334"/>
        <end position="562"/>
    </location>
</feature>
<dbReference type="InterPro" id="IPR018476">
    <property type="entry name" value="GlyceroP-diester-Pdiesterase_M"/>
</dbReference>
<keyword evidence="1" id="KW-1133">Transmembrane helix</keyword>
<reference evidence="3 4" key="1">
    <citation type="submission" date="2010-11" db="EMBL/GenBank/DDBJ databases">
        <authorList>
            <person name="Weinstock G."/>
            <person name="Sodergren E."/>
            <person name="Clifton S."/>
            <person name="Fulton L."/>
            <person name="Fulton B."/>
            <person name="Courtney L."/>
            <person name="Fronick C."/>
            <person name="Harrison M."/>
            <person name="Strong C."/>
            <person name="Farmer C."/>
            <person name="Delahaunty K."/>
            <person name="Markovic C."/>
            <person name="Hall O."/>
            <person name="Minx P."/>
            <person name="Tomlinson C."/>
            <person name="Mitreva M."/>
            <person name="Hou S."/>
            <person name="Chen J."/>
            <person name="Wollam A."/>
            <person name="Pepin K.H."/>
            <person name="Johnson M."/>
            <person name="Bhonagiri V."/>
            <person name="Zhang X."/>
            <person name="Suruliraj S."/>
            <person name="Warren W."/>
            <person name="Chinwalla A."/>
            <person name="Mardis E.R."/>
            <person name="Wilson R.K."/>
        </authorList>
    </citation>
    <scope>NUCLEOTIDE SEQUENCE [LARGE SCALE GENOMIC DNA]</scope>
    <source>
        <strain evidence="3 4">F0211</strain>
    </source>
</reference>
<dbReference type="PANTHER" id="PTHR46211">
    <property type="entry name" value="GLYCEROPHOSPHORYL DIESTER PHOSPHODIESTERASE"/>
    <property type="match status" value="1"/>
</dbReference>
<comment type="caution">
    <text evidence="3">The sequence shown here is derived from an EMBL/GenBank/DDBJ whole genome shotgun (WGS) entry which is preliminary data.</text>
</comment>
<dbReference type="EMBL" id="AECT01000036">
    <property type="protein sequence ID" value="EFU21886.1"/>
    <property type="molecule type" value="Genomic_DNA"/>
</dbReference>
<dbReference type="Gene3D" id="3.20.20.190">
    <property type="entry name" value="Phosphatidylinositol (PI) phosphodiesterase"/>
    <property type="match status" value="1"/>
</dbReference>
<keyword evidence="1" id="KW-0812">Transmembrane</keyword>
<feature type="transmembrane region" description="Helical" evidence="1">
    <location>
        <begin position="170"/>
        <end position="192"/>
    </location>
</feature>
<feature type="transmembrane region" description="Helical" evidence="1">
    <location>
        <begin position="226"/>
        <end position="246"/>
    </location>
</feature>
<evidence type="ECO:0000259" key="2">
    <source>
        <dbReference type="PROSITE" id="PS51704"/>
    </source>
</evidence>
<evidence type="ECO:0000313" key="4">
    <source>
        <dbReference type="Proteomes" id="UP000002973"/>
    </source>
</evidence>
<feature type="transmembrane region" description="Helical" evidence="1">
    <location>
        <begin position="306"/>
        <end position="328"/>
    </location>
</feature>
<dbReference type="GO" id="GO:0008081">
    <property type="term" value="F:phosphoric diester hydrolase activity"/>
    <property type="evidence" value="ECO:0007669"/>
    <property type="project" value="InterPro"/>
</dbReference>
<protein>
    <submittedName>
        <fullName evidence="3">Glycerophosphodiester phosphodiesterase family protein</fullName>
    </submittedName>
</protein>
<feature type="transmembrane region" description="Helical" evidence="1">
    <location>
        <begin position="129"/>
        <end position="150"/>
    </location>
</feature>
<dbReference type="PANTHER" id="PTHR46211:SF8">
    <property type="entry name" value="PHOSPHODIESTERASE"/>
    <property type="match status" value="1"/>
</dbReference>
<dbReference type="Proteomes" id="UP000002973">
    <property type="component" value="Unassembled WGS sequence"/>
</dbReference>
<dbReference type="Pfam" id="PF03009">
    <property type="entry name" value="GDPD"/>
    <property type="match status" value="1"/>
</dbReference>
<accession>E6J2M1</accession>
<proteinExistence type="predicted"/>
<feature type="transmembrane region" description="Helical" evidence="1">
    <location>
        <begin position="20"/>
        <end position="37"/>
    </location>
</feature>
<dbReference type="eggNOG" id="COG0584">
    <property type="taxonomic scope" value="Bacteria"/>
</dbReference>
<sequence>MMKQQRLGFQKLYQNLDKILFLFFIIFMLTEYAWLPFNSWAAGTLLRQTGYQFLSYNNVVGVLSSHPLVTLAFILLFLANLLVAYVQITLLFLGAHNLLTQEKRTLLKFTKKTIADSLLTLKQARPNKILFVLLYIALLFPFLRKILKIYYLNKILVPNFILTYLKETYFWGAVVLTLLVWLMLLIAVKLMFALPKIFFENSSVREAVQFSLEKTKKRTFFYSWQLFWIVTKTFLFFFGMALPLFLLQHVADGHSNQVATIAGVMNYVLLKNAHYLMLSYFLIKFVSFLTEQGLADCPRRKFDRVLRWLVISIASIFFAVEGYMYLIFPLETVPVTISHRGVSQENGVQNTIQSLEKTALLKPDYIEMDVQETKDGQFVMMHDANLFNLAGVNASPQDLTLAELTALEVSENGYRTKISSFDAYLNRANELGQRLLIEIKTSKKDSSDMMERFLKKYGPTIKKYGHQMHSLDYRVIEKVVKYDASIKSFFILPYNTIFPRTKASGYTMEYSTLDENFVSKLWQADKLLYDWTVNDVNSIAKSFRLNVDGIITDDVQLVQSSIKELKDNPKYTDLLLNKAFDFFNFT</sequence>
<organism evidence="3 4">
    <name type="scientific">Streptococcus anginosus F0211</name>
    <dbReference type="NCBI Taxonomy" id="706437"/>
    <lineage>
        <taxon>Bacteria</taxon>
        <taxon>Bacillati</taxon>
        <taxon>Bacillota</taxon>
        <taxon>Bacilli</taxon>
        <taxon>Lactobacillales</taxon>
        <taxon>Streptococcaceae</taxon>
        <taxon>Streptococcus</taxon>
        <taxon>Streptococcus anginosus group</taxon>
    </lineage>
</organism>
<gene>
    <name evidence="3" type="ORF">HMPREF0813_01511</name>
</gene>
<dbReference type="Pfam" id="PF10110">
    <property type="entry name" value="GPDPase_memb"/>
    <property type="match status" value="1"/>
</dbReference>
<feature type="transmembrane region" description="Helical" evidence="1">
    <location>
        <begin position="68"/>
        <end position="94"/>
    </location>
</feature>
<dbReference type="CDD" id="cd08579">
    <property type="entry name" value="GDPD_memb_like"/>
    <property type="match status" value="1"/>
</dbReference>
<dbReference type="InterPro" id="IPR030395">
    <property type="entry name" value="GP_PDE_dom"/>
</dbReference>
<evidence type="ECO:0000313" key="3">
    <source>
        <dbReference type="EMBL" id="EFU21886.1"/>
    </source>
</evidence>
<dbReference type="eggNOG" id="COG4781">
    <property type="taxonomic scope" value="Bacteria"/>
</dbReference>
<keyword evidence="1" id="KW-0472">Membrane</keyword>
<dbReference type="InterPro" id="IPR017946">
    <property type="entry name" value="PLC-like_Pdiesterase_TIM-brl"/>
</dbReference>